<accession>A0A1I0SB53</accession>
<dbReference type="GO" id="GO:0005975">
    <property type="term" value="P:carbohydrate metabolic process"/>
    <property type="evidence" value="ECO:0007669"/>
    <property type="project" value="UniProtKB-UniRule"/>
</dbReference>
<gene>
    <name evidence="3" type="ORF">SAMN04488122_5796</name>
</gene>
<dbReference type="AlphaFoldDB" id="A0A1I0SB53"/>
<feature type="active site" description="Nucleophile" evidence="2">
    <location>
        <position position="84"/>
    </location>
</feature>
<comment type="function">
    <text evidence="1">Aids in the defense against invading fungal pathogens by degrading their cell wall chitosan.</text>
</comment>
<proteinExistence type="inferred from homology"/>
<dbReference type="GO" id="GO:0016977">
    <property type="term" value="F:chitosanase activity"/>
    <property type="evidence" value="ECO:0007669"/>
    <property type="project" value="UniProtKB-UniRule"/>
</dbReference>
<evidence type="ECO:0000313" key="4">
    <source>
        <dbReference type="Proteomes" id="UP000199310"/>
    </source>
</evidence>
<keyword evidence="1" id="KW-0326">Glycosidase</keyword>
<dbReference type="CDD" id="cd00978">
    <property type="entry name" value="chitosanase_GH46"/>
    <property type="match status" value="1"/>
</dbReference>
<evidence type="ECO:0000256" key="1">
    <source>
        <dbReference type="PIRNR" id="PIRNR036551"/>
    </source>
</evidence>
<keyword evidence="1" id="KW-0964">Secreted</keyword>
<dbReference type="PIRSF" id="PIRSF036551">
    <property type="entry name" value="Chitosanase"/>
    <property type="match status" value="1"/>
</dbReference>
<dbReference type="OrthoDB" id="1551268at2"/>
<dbReference type="InterPro" id="IPR023099">
    <property type="entry name" value="Glyco_hydro_46_N"/>
</dbReference>
<dbReference type="Proteomes" id="UP000199310">
    <property type="component" value="Unassembled WGS sequence"/>
</dbReference>
<keyword evidence="1" id="KW-0378">Hydrolase</keyword>
<reference evidence="4" key="1">
    <citation type="submission" date="2016-10" db="EMBL/GenBank/DDBJ databases">
        <authorList>
            <person name="Varghese N."/>
            <person name="Submissions S."/>
        </authorList>
    </citation>
    <scope>NUCLEOTIDE SEQUENCE [LARGE SCALE GENOMIC DNA]</scope>
    <source>
        <strain evidence="4">DSM 3695</strain>
    </source>
</reference>
<feature type="active site" description="Proton donor" evidence="2">
    <location>
        <position position="66"/>
    </location>
</feature>
<dbReference type="STRING" id="29529.SAMN04488122_5796"/>
<sequence length="277" mass="30393">MSTYSKKLLPLFRWSSIACGLIVLLSCTKKENITTIDTSGGKAAAGADLGDPAKKEIAMQLVASAENSTLDWRGQFQYVEDIKDGRGYTTGIVGFTTGTGDVLQLVNLYQSKAPGNVLSAYLPALIRVNGSDSHAGLDPGFPAAWRQAAKDTLFQQIQVQVCDSLYFFPARELAKKDGLNILGQFIYFDAAVMHGYEGLEQIRNKTLLSATTPAAGGGEEAYLEIFLNNRVTEMKKEAAHDDVSRVEGAQRKFLREHNLSLTPPLKWKIYDVDYSIK</sequence>
<comment type="catalytic activity">
    <reaction evidence="1">
        <text>Endohydrolysis of beta-(1-&gt;4)-linkages between D-glucosamine residues in a partly acetylated chitosan.</text>
        <dbReference type="EC" id="3.2.1.132"/>
    </reaction>
</comment>
<dbReference type="Pfam" id="PF01374">
    <property type="entry name" value="Glyco_hydro_46"/>
    <property type="match status" value="1"/>
</dbReference>
<keyword evidence="4" id="KW-1185">Reference proteome</keyword>
<dbReference type="InterPro" id="IPR000400">
    <property type="entry name" value="Glyco_hydro_46"/>
</dbReference>
<dbReference type="GO" id="GO:0005576">
    <property type="term" value="C:extracellular region"/>
    <property type="evidence" value="ECO:0007669"/>
    <property type="project" value="UniProtKB-SubCell"/>
</dbReference>
<dbReference type="SUPFAM" id="SSF53955">
    <property type="entry name" value="Lysozyme-like"/>
    <property type="match status" value="1"/>
</dbReference>
<evidence type="ECO:0000256" key="2">
    <source>
        <dbReference type="PIRSR" id="PIRSR036551-1"/>
    </source>
</evidence>
<evidence type="ECO:0000313" key="3">
    <source>
        <dbReference type="EMBL" id="SEW53956.1"/>
    </source>
</evidence>
<comment type="similarity">
    <text evidence="1">Belongs to the glycosyl hydrolase 46 family.</text>
</comment>
<dbReference type="Gene3D" id="3.30.386.10">
    <property type="entry name" value="Chitosanase, subunit A, domain 2"/>
    <property type="match status" value="1"/>
</dbReference>
<organism evidence="3 4">
    <name type="scientific">Chitinophaga arvensicola</name>
    <dbReference type="NCBI Taxonomy" id="29529"/>
    <lineage>
        <taxon>Bacteria</taxon>
        <taxon>Pseudomonadati</taxon>
        <taxon>Bacteroidota</taxon>
        <taxon>Chitinophagia</taxon>
        <taxon>Chitinophagales</taxon>
        <taxon>Chitinophagaceae</taxon>
        <taxon>Chitinophaga</taxon>
    </lineage>
</organism>
<dbReference type="Gene3D" id="1.20.141.10">
    <property type="entry name" value="Chitosanase, subunit A, domain 1"/>
    <property type="match status" value="1"/>
</dbReference>
<dbReference type="PROSITE" id="PS51257">
    <property type="entry name" value="PROKAR_LIPOPROTEIN"/>
    <property type="match status" value="1"/>
</dbReference>
<dbReference type="EMBL" id="FOJG01000002">
    <property type="protein sequence ID" value="SEW53956.1"/>
    <property type="molecule type" value="Genomic_DNA"/>
</dbReference>
<dbReference type="InterPro" id="IPR023346">
    <property type="entry name" value="Lysozyme-like_dom_sf"/>
</dbReference>
<dbReference type="EC" id="3.2.1.132" evidence="1"/>
<comment type="subcellular location">
    <subcellularLocation>
        <location evidence="1">Secreted</location>
    </subcellularLocation>
</comment>
<name>A0A1I0SB53_9BACT</name>
<protein>
    <recommendedName>
        <fullName evidence="1">Chitosanase</fullName>
        <ecNumber evidence="1">3.2.1.132</ecNumber>
    </recommendedName>
</protein>
<dbReference type="RefSeq" id="WP_089901431.1">
    <property type="nucleotide sequence ID" value="NZ_FOJG01000002.1"/>
</dbReference>